<evidence type="ECO:0000256" key="5">
    <source>
        <dbReference type="ARBA" id="ARBA00023014"/>
    </source>
</evidence>
<keyword evidence="1" id="KW-0004">4Fe-4S</keyword>
<name>A0A1L3GN82_9BACT</name>
<dbReference type="Proteomes" id="UP000182517">
    <property type="component" value="Chromosome"/>
</dbReference>
<dbReference type="STRING" id="1842532.A7E78_05805"/>
<dbReference type="InterPro" id="IPR004017">
    <property type="entry name" value="Cys_rich_dom"/>
</dbReference>
<reference evidence="7 8" key="1">
    <citation type="journal article" date="2017" name="Genome Announc.">
        <title>Complete Genome Sequences of Two Acetylene-Fermenting Pelobacter acetylenicus Strains.</title>
        <authorList>
            <person name="Sutton J.M."/>
            <person name="Baesman S.M."/>
            <person name="Fierst J.L."/>
            <person name="Poret-Peterson A.T."/>
            <person name="Oremland R.S."/>
            <person name="Dunlap D.S."/>
            <person name="Akob D.M."/>
        </authorList>
    </citation>
    <scope>NUCLEOTIDE SEQUENCE [LARGE SCALE GENOMIC DNA]</scope>
    <source>
        <strain evidence="7 8">SFB93</strain>
    </source>
</reference>
<dbReference type="AlphaFoldDB" id="A0A1L3GN82"/>
<gene>
    <name evidence="7" type="ORF">A7E78_05805</name>
</gene>
<keyword evidence="3" id="KW-0677">Repeat</keyword>
<evidence type="ECO:0000256" key="3">
    <source>
        <dbReference type="ARBA" id="ARBA00022737"/>
    </source>
</evidence>
<evidence type="ECO:0000313" key="7">
    <source>
        <dbReference type="EMBL" id="APG27397.1"/>
    </source>
</evidence>
<dbReference type="Pfam" id="PF02754">
    <property type="entry name" value="CCG"/>
    <property type="match status" value="2"/>
</dbReference>
<dbReference type="RefSeq" id="WP_235606805.1">
    <property type="nucleotide sequence ID" value="NZ_CP015519.1"/>
</dbReference>
<feature type="domain" description="Cysteine-rich" evidence="6">
    <location>
        <begin position="351"/>
        <end position="404"/>
    </location>
</feature>
<evidence type="ECO:0000313" key="8">
    <source>
        <dbReference type="Proteomes" id="UP000182517"/>
    </source>
</evidence>
<keyword evidence="4" id="KW-0408">Iron</keyword>
<organism evidence="7 8">
    <name type="scientific">Syntrophotalea acetylenivorans</name>
    <dbReference type="NCBI Taxonomy" id="1842532"/>
    <lineage>
        <taxon>Bacteria</taxon>
        <taxon>Pseudomonadati</taxon>
        <taxon>Thermodesulfobacteriota</taxon>
        <taxon>Desulfuromonadia</taxon>
        <taxon>Desulfuromonadales</taxon>
        <taxon>Syntrophotaleaceae</taxon>
        <taxon>Syntrophotalea</taxon>
    </lineage>
</organism>
<feature type="domain" description="Cysteine-rich" evidence="6">
    <location>
        <begin position="170"/>
        <end position="254"/>
    </location>
</feature>
<keyword evidence="5" id="KW-0411">Iron-sulfur</keyword>
<protein>
    <recommendedName>
        <fullName evidence="6">Cysteine-rich domain-containing protein</fullName>
    </recommendedName>
</protein>
<sequence length="411" mass="46762">MDSSQKQTPQEILQGVMKLCANCDTCRTMMEEDCAFFIELYRLWDQEHEDGTPVSEAQLRYLTELCTFCGLCPCPKVPMDVMEAKSRYIEKEGLPLATRLLNDVPRMARLCGTFPKLSKALQSNSVLGPLLRKATGLHSDRQLPVFPKQNFFKWAANQGLDQRKEGKHRVAYFAGCTAGYLFPEIGRSVVEILQHNGATVYVPPQECCGMPFLVEGDRKRTLQLAQNNMGRLLEAVRDDDDLVYSCPTCGYFLKKLLKERAYYSDDYQKSVDAKEGELKVPAPEKGENQFWTLRKSMYREILKDDGYFSGIDPLDRVALSDHLFDFGVYLTRLQGEGRLAADFNPLPERMAYFAPCHQREQKMGLPYLELLKQVPGLEIEQVGSDYDCCGMGGIFGFKDHFHQKSLDLGDR</sequence>
<dbReference type="GO" id="GO:0046872">
    <property type="term" value="F:metal ion binding"/>
    <property type="evidence" value="ECO:0007669"/>
    <property type="project" value="UniProtKB-KW"/>
</dbReference>
<dbReference type="GO" id="GO:0051539">
    <property type="term" value="F:4 iron, 4 sulfur cluster binding"/>
    <property type="evidence" value="ECO:0007669"/>
    <property type="project" value="UniProtKB-KW"/>
</dbReference>
<dbReference type="KEGG" id="pef:A7E78_05805"/>
<evidence type="ECO:0000259" key="6">
    <source>
        <dbReference type="Pfam" id="PF02754"/>
    </source>
</evidence>
<keyword evidence="2" id="KW-0479">Metal-binding</keyword>
<proteinExistence type="predicted"/>
<dbReference type="EMBL" id="CP015519">
    <property type="protein sequence ID" value="APG27397.1"/>
    <property type="molecule type" value="Genomic_DNA"/>
</dbReference>
<keyword evidence="8" id="KW-1185">Reference proteome</keyword>
<dbReference type="GO" id="GO:0016491">
    <property type="term" value="F:oxidoreductase activity"/>
    <property type="evidence" value="ECO:0007669"/>
    <property type="project" value="UniProtKB-ARBA"/>
</dbReference>
<dbReference type="PANTHER" id="PTHR32479:SF19">
    <property type="entry name" value="ANAEROBIC GLYCEROL-3-PHOSPHATE DEHYDROGENASE SUBUNIT C"/>
    <property type="match status" value="1"/>
</dbReference>
<dbReference type="PANTHER" id="PTHR32479">
    <property type="entry name" value="GLYCOLATE OXIDASE IRON-SULFUR SUBUNIT"/>
    <property type="match status" value="1"/>
</dbReference>
<accession>A0A1L3GN82</accession>
<evidence type="ECO:0000256" key="4">
    <source>
        <dbReference type="ARBA" id="ARBA00023004"/>
    </source>
</evidence>
<evidence type="ECO:0000256" key="2">
    <source>
        <dbReference type="ARBA" id="ARBA00022723"/>
    </source>
</evidence>
<evidence type="ECO:0000256" key="1">
    <source>
        <dbReference type="ARBA" id="ARBA00022485"/>
    </source>
</evidence>